<organism evidence="2 3">
    <name type="scientific">Thiomicrospira aerophila AL3</name>
    <dbReference type="NCBI Taxonomy" id="717772"/>
    <lineage>
        <taxon>Bacteria</taxon>
        <taxon>Pseudomonadati</taxon>
        <taxon>Pseudomonadota</taxon>
        <taxon>Gammaproteobacteria</taxon>
        <taxon>Thiotrichales</taxon>
        <taxon>Piscirickettsiaceae</taxon>
        <taxon>Thiomicrospira</taxon>
    </lineage>
</organism>
<evidence type="ECO:0000313" key="2">
    <source>
        <dbReference type="EMBL" id="AHF02263.1"/>
    </source>
</evidence>
<dbReference type="RefSeq" id="WP_006460454.1">
    <property type="nucleotide sequence ID" value="NZ_CP007030.1"/>
</dbReference>
<dbReference type="InParanoid" id="W0DYD1"/>
<dbReference type="InterPro" id="IPR029052">
    <property type="entry name" value="Metallo-depent_PP-like"/>
</dbReference>
<dbReference type="eggNOG" id="COG0639">
    <property type="taxonomic scope" value="Bacteria"/>
</dbReference>
<dbReference type="STRING" id="717772.THIAE_05840"/>
<sequence length="161" mass="18125">MTHLVFEQNPQGRDFFISDIFGHKRKFERALARVGFNADAGDRLFCVGDLVDRGEDNLEILGKQLHWNSFHSIIGNHEVMLMEAFENNQQDQDFDIYSFGRSSTAHAANGGKWFSMLRPATREQAVWGRAVLQDFLAGRDVAPVNGIDAVVHGHTLVTQPI</sequence>
<dbReference type="GO" id="GO:0016787">
    <property type="term" value="F:hydrolase activity"/>
    <property type="evidence" value="ECO:0007669"/>
    <property type="project" value="InterPro"/>
</dbReference>
<accession>W0DYD1</accession>
<dbReference type="EMBL" id="CP007030">
    <property type="protein sequence ID" value="AHF02263.1"/>
    <property type="molecule type" value="Genomic_DNA"/>
</dbReference>
<keyword evidence="3" id="KW-1185">Reference proteome</keyword>
<dbReference type="Gene3D" id="3.60.21.10">
    <property type="match status" value="1"/>
</dbReference>
<dbReference type="HOGENOM" id="CLU_1642936_0_0_6"/>
<dbReference type="Pfam" id="PF00149">
    <property type="entry name" value="Metallophos"/>
    <property type="match status" value="1"/>
</dbReference>
<gene>
    <name evidence="2" type="ORF">THIAE_05840</name>
</gene>
<dbReference type="AlphaFoldDB" id="W0DYD1"/>
<dbReference type="KEGG" id="tao:THIAE_05840"/>
<evidence type="ECO:0000259" key="1">
    <source>
        <dbReference type="Pfam" id="PF00149"/>
    </source>
</evidence>
<dbReference type="InterPro" id="IPR004843">
    <property type="entry name" value="Calcineurin-like_PHP"/>
</dbReference>
<dbReference type="OrthoDB" id="5296354at2"/>
<protein>
    <recommendedName>
        <fullName evidence="1">Calcineurin-like phosphoesterase domain-containing protein</fullName>
    </recommendedName>
</protein>
<proteinExistence type="predicted"/>
<name>W0DYD1_9GAMM</name>
<dbReference type="SUPFAM" id="SSF56300">
    <property type="entry name" value="Metallo-dependent phosphatases"/>
    <property type="match status" value="1"/>
</dbReference>
<dbReference type="Proteomes" id="UP000005380">
    <property type="component" value="Chromosome"/>
</dbReference>
<feature type="domain" description="Calcineurin-like phosphoesterase" evidence="1">
    <location>
        <begin position="16"/>
        <end position="156"/>
    </location>
</feature>
<evidence type="ECO:0000313" key="3">
    <source>
        <dbReference type="Proteomes" id="UP000005380"/>
    </source>
</evidence>
<reference evidence="2 3" key="1">
    <citation type="submission" date="2013-12" db="EMBL/GenBank/DDBJ databases">
        <authorList>
            <consortium name="DOE Joint Genome Institute"/>
            <person name="Kappler U."/>
            <person name="Huntemann M."/>
            <person name="Han J."/>
            <person name="Chen A."/>
            <person name="Kyrpides N."/>
            <person name="Mavromatis K."/>
            <person name="Markowitz V."/>
            <person name="Palaniappan K."/>
            <person name="Ivanova N."/>
            <person name="Schaumberg A."/>
            <person name="Pati A."/>
            <person name="Liolios K."/>
            <person name="Nordberg H.P."/>
            <person name="Cantor M.N."/>
            <person name="Hua S.X."/>
            <person name="Woyke T."/>
        </authorList>
    </citation>
    <scope>NUCLEOTIDE SEQUENCE [LARGE SCALE GENOMIC DNA]</scope>
    <source>
        <strain evidence="3">AL2</strain>
    </source>
</reference>